<organism evidence="1 2">
    <name type="scientific">Streptomyces pratisoli</name>
    <dbReference type="NCBI Taxonomy" id="3139917"/>
    <lineage>
        <taxon>Bacteria</taxon>
        <taxon>Bacillati</taxon>
        <taxon>Actinomycetota</taxon>
        <taxon>Actinomycetes</taxon>
        <taxon>Kitasatosporales</taxon>
        <taxon>Streptomycetaceae</taxon>
        <taxon>Streptomyces</taxon>
    </lineage>
</organism>
<gene>
    <name evidence="1" type="ORF">WKI58_11390</name>
</gene>
<dbReference type="Proteomes" id="UP001375539">
    <property type="component" value="Unassembled WGS sequence"/>
</dbReference>
<keyword evidence="2" id="KW-1185">Reference proteome</keyword>
<accession>A0ACC6QH53</accession>
<sequence length="327" mass="35174">MAPRLDIALELEPWGREAARLEFSNGRIAYFRHGNLDINRSGSADLARDKYACAHFLANSGIPVPSSFPIRALDGEMEEQLASFVAQHPWPLVVKPNSRYGGQGVEKVDNMSALLYAVNQALRMDKIVLVQPFVRGQDVRVVVLDGSPIAAYSRIPPVLTGDGRRSIHLLLEDLYADGEPPGLAKRLPDHGEAAARLARREGGLHRVPRSGECVPLADAANVATGADVVDLSRTLPVDVLALAVSAAKAAGLRLAGVDLLVELGMEHSDLVHPQVHPDVTHDGRSDGQSVVLEINSAPELDGFASLGDSQTALVEHLYETILLEIAR</sequence>
<reference evidence="1" key="1">
    <citation type="submission" date="2024-03" db="EMBL/GenBank/DDBJ databases">
        <title>Novel Streptomyces species of biotechnological and ecological value are a feature of Machair soil.</title>
        <authorList>
            <person name="Prole J.R."/>
            <person name="Goodfellow M."/>
            <person name="Allenby N."/>
            <person name="Ward A.C."/>
        </authorList>
    </citation>
    <scope>NUCLEOTIDE SEQUENCE</scope>
    <source>
        <strain evidence="1">MS1.AVA.4</strain>
    </source>
</reference>
<dbReference type="EMBL" id="JBBKAI010000002">
    <property type="protein sequence ID" value="MEJ8657122.1"/>
    <property type="molecule type" value="Genomic_DNA"/>
</dbReference>
<protein>
    <submittedName>
        <fullName evidence="1">ATP-grasp domain-containing protein</fullName>
    </submittedName>
</protein>
<comment type="caution">
    <text evidence="1">The sequence shown here is derived from an EMBL/GenBank/DDBJ whole genome shotgun (WGS) entry which is preliminary data.</text>
</comment>
<proteinExistence type="predicted"/>
<evidence type="ECO:0000313" key="1">
    <source>
        <dbReference type="EMBL" id="MEJ8657122.1"/>
    </source>
</evidence>
<name>A0ACC6QH53_9ACTN</name>
<evidence type="ECO:0000313" key="2">
    <source>
        <dbReference type="Proteomes" id="UP001375539"/>
    </source>
</evidence>